<dbReference type="InterPro" id="IPR000504">
    <property type="entry name" value="RRM_dom"/>
</dbReference>
<dbReference type="AlphaFoldDB" id="A0AAN7UZN7"/>
<dbReference type="SMART" id="SM00360">
    <property type="entry name" value="RRM"/>
    <property type="match status" value="1"/>
</dbReference>
<dbReference type="InterPro" id="IPR012677">
    <property type="entry name" value="Nucleotide-bd_a/b_plait_sf"/>
</dbReference>
<feature type="region of interest" description="Disordered" evidence="4">
    <location>
        <begin position="296"/>
        <end position="317"/>
    </location>
</feature>
<feature type="domain" description="RRM" evidence="5">
    <location>
        <begin position="199"/>
        <end position="278"/>
    </location>
</feature>
<dbReference type="SUPFAM" id="SSF54928">
    <property type="entry name" value="RNA-binding domain, RBD"/>
    <property type="match status" value="1"/>
</dbReference>
<dbReference type="PANTHER" id="PTHR16001:SF4">
    <property type="entry name" value="ECTO-NOX DISULFIDE-THIOL EXCHANGER 1-LIKE PROTEIN"/>
    <property type="match status" value="1"/>
</dbReference>
<dbReference type="PROSITE" id="PS50102">
    <property type="entry name" value="RRM"/>
    <property type="match status" value="1"/>
</dbReference>
<evidence type="ECO:0000256" key="4">
    <source>
        <dbReference type="SAM" id="MobiDB-lite"/>
    </source>
</evidence>
<feature type="compositionally biased region" description="Basic and acidic residues" evidence="4">
    <location>
        <begin position="296"/>
        <end position="308"/>
    </location>
</feature>
<keyword evidence="3" id="KW-0175">Coiled coil</keyword>
<keyword evidence="1 2" id="KW-0694">RNA-binding</keyword>
<dbReference type="InterPro" id="IPR035979">
    <property type="entry name" value="RBD_domain_sf"/>
</dbReference>
<dbReference type="GO" id="GO:0009897">
    <property type="term" value="C:external side of plasma membrane"/>
    <property type="evidence" value="ECO:0007669"/>
    <property type="project" value="InterPro"/>
</dbReference>
<keyword evidence="7" id="KW-1185">Reference proteome</keyword>
<feature type="region of interest" description="Disordered" evidence="4">
    <location>
        <begin position="43"/>
        <end position="109"/>
    </location>
</feature>
<feature type="compositionally biased region" description="Low complexity" evidence="4">
    <location>
        <begin position="94"/>
        <end position="105"/>
    </location>
</feature>
<feature type="region of interest" description="Disordered" evidence="4">
    <location>
        <begin position="443"/>
        <end position="485"/>
    </location>
</feature>
<dbReference type="EMBL" id="JAVRBK010000008">
    <property type="protein sequence ID" value="KAK5640045.1"/>
    <property type="molecule type" value="Genomic_DNA"/>
</dbReference>
<comment type="caution">
    <text evidence="6">The sequence shown here is derived from an EMBL/GenBank/DDBJ whole genome shotgun (WGS) entry which is preliminary data.</text>
</comment>
<dbReference type="PANTHER" id="PTHR16001">
    <property type="entry name" value="ECTO-NOX DISULFIDE-THIOL EXCHANGER"/>
    <property type="match status" value="1"/>
</dbReference>
<dbReference type="Pfam" id="PF00076">
    <property type="entry name" value="RRM_1"/>
    <property type="match status" value="1"/>
</dbReference>
<dbReference type="GO" id="GO:0003723">
    <property type="term" value="F:RNA binding"/>
    <property type="evidence" value="ECO:0007669"/>
    <property type="project" value="UniProtKB-UniRule"/>
</dbReference>
<dbReference type="Proteomes" id="UP001329430">
    <property type="component" value="Chromosome 8"/>
</dbReference>
<dbReference type="Pfam" id="PF23267">
    <property type="entry name" value="ENOX1"/>
    <property type="match status" value="1"/>
</dbReference>
<evidence type="ECO:0000256" key="3">
    <source>
        <dbReference type="SAM" id="Coils"/>
    </source>
</evidence>
<dbReference type="Gene3D" id="3.30.70.330">
    <property type="match status" value="1"/>
</dbReference>
<evidence type="ECO:0000256" key="2">
    <source>
        <dbReference type="PROSITE-ProRule" id="PRU00176"/>
    </source>
</evidence>
<dbReference type="GO" id="GO:0016491">
    <property type="term" value="F:oxidoreductase activity"/>
    <property type="evidence" value="ECO:0007669"/>
    <property type="project" value="InterPro"/>
</dbReference>
<feature type="compositionally biased region" description="Basic and acidic residues" evidence="4">
    <location>
        <begin position="465"/>
        <end position="485"/>
    </location>
</feature>
<gene>
    <name evidence="6" type="ORF">RI129_010856</name>
</gene>
<feature type="compositionally biased region" description="Basic and acidic residues" evidence="4">
    <location>
        <begin position="53"/>
        <end position="70"/>
    </location>
</feature>
<dbReference type="InterPro" id="IPR038876">
    <property type="entry name" value="ENOX"/>
</dbReference>
<organism evidence="6 7">
    <name type="scientific">Pyrocoelia pectoralis</name>
    <dbReference type="NCBI Taxonomy" id="417401"/>
    <lineage>
        <taxon>Eukaryota</taxon>
        <taxon>Metazoa</taxon>
        <taxon>Ecdysozoa</taxon>
        <taxon>Arthropoda</taxon>
        <taxon>Hexapoda</taxon>
        <taxon>Insecta</taxon>
        <taxon>Pterygota</taxon>
        <taxon>Neoptera</taxon>
        <taxon>Endopterygota</taxon>
        <taxon>Coleoptera</taxon>
        <taxon>Polyphaga</taxon>
        <taxon>Elateriformia</taxon>
        <taxon>Elateroidea</taxon>
        <taxon>Lampyridae</taxon>
        <taxon>Lampyrinae</taxon>
        <taxon>Pyrocoelia</taxon>
    </lineage>
</organism>
<feature type="region of interest" description="Disordered" evidence="4">
    <location>
        <begin position="574"/>
        <end position="600"/>
    </location>
</feature>
<dbReference type="InterPro" id="IPR056611">
    <property type="entry name" value="ENOX1/2_dom"/>
</dbReference>
<name>A0AAN7UZN7_9COLE</name>
<dbReference type="GO" id="GO:0007624">
    <property type="term" value="P:ultradian rhythm"/>
    <property type="evidence" value="ECO:0007669"/>
    <property type="project" value="InterPro"/>
</dbReference>
<sequence length="678" mass="78298">MAFQFNNQGINSNTILSGNSTSFLNSSDPNDFTLIGINDNPLEFNLNKNKPTSRPDDKDDSSQSPSDKRERRSRSERRERDRRDTDKGKDDSDSNLSNSQDVVSLQNGPTIGPNMWSGMMNMGYPMVGMNMIVDPNMMSMNNYGMMPPMITPDPNMLTSDPSMLISPVKEIIHCKSCTLFPPNPNAPPPTTRERPPGCRTIFVGGLPENITEDIIREVFERCGEITTLRLSKKNFCHIRFLFEESVDAAIFLSGYRIRIGSNTDAPNTGRLHVDYAQARDDQYEWECRQRQLQREQRHRERMEEERLRPPSPPPVVHYTDHEATSVAEKLKLDETFTKAVQILLTWLERGDCSKRNSNTFYSMIQSTNSHVRRLLNEKSQYEDELQKAREIMKGRMQGILLQFSQIERVFLAACHKKVWDHFTKAQRKNIELWKKQSMELKNIQLDDEPQSERADDEMEVSDGEESSRKRPRIDSHYEERNSLREENDNLRCQMEAYKNEVEVIKVDLKRELEEKDKQFKMLQHTLQGMQQQLIDAKRKQSEEECKAKDLQCKIQQLSEARTKTSSERDIVNLDDSEPEQSETNVSEVVSDIPTTSPPPLNERDAKLVGIISTFLNVHPFGAGLDYIWSYVSKLESNLKPSDIEVLMTRFPSVFQQELMGIGANIERRWLFNGFNSTN</sequence>
<feature type="coiled-coil region" evidence="3">
    <location>
        <begin position="364"/>
        <end position="391"/>
    </location>
</feature>
<reference evidence="6 7" key="1">
    <citation type="journal article" date="2024" name="Insects">
        <title>An Improved Chromosome-Level Genome Assembly of the Firefly Pyrocoelia pectoralis.</title>
        <authorList>
            <person name="Fu X."/>
            <person name="Meyer-Rochow V.B."/>
            <person name="Ballantyne L."/>
            <person name="Zhu X."/>
        </authorList>
    </citation>
    <scope>NUCLEOTIDE SEQUENCE [LARGE SCALE GENOMIC DNA]</scope>
    <source>
        <strain evidence="6">XCY_ONT2</strain>
    </source>
</reference>
<protein>
    <recommendedName>
        <fullName evidence="5">RRM domain-containing protein</fullName>
    </recommendedName>
</protein>
<evidence type="ECO:0000313" key="7">
    <source>
        <dbReference type="Proteomes" id="UP001329430"/>
    </source>
</evidence>
<evidence type="ECO:0000256" key="1">
    <source>
        <dbReference type="ARBA" id="ARBA00022884"/>
    </source>
</evidence>
<accession>A0AAN7UZN7</accession>
<proteinExistence type="predicted"/>
<evidence type="ECO:0000313" key="6">
    <source>
        <dbReference type="EMBL" id="KAK5640045.1"/>
    </source>
</evidence>
<evidence type="ECO:0000259" key="5">
    <source>
        <dbReference type="PROSITE" id="PS50102"/>
    </source>
</evidence>
<feature type="compositionally biased region" description="Basic and acidic residues" evidence="4">
    <location>
        <begin position="76"/>
        <end position="92"/>
    </location>
</feature>
<feature type="compositionally biased region" description="Acidic residues" evidence="4">
    <location>
        <begin position="445"/>
        <end position="464"/>
    </location>
</feature>